<evidence type="ECO:0000259" key="1">
    <source>
        <dbReference type="Pfam" id="PF12652"/>
    </source>
</evidence>
<keyword evidence="3" id="KW-1185">Reference proteome</keyword>
<reference evidence="2 3" key="1">
    <citation type="submission" date="2015-01" db="EMBL/GenBank/DDBJ databases">
        <title>Genome sequencing of Jeotgalibacillus soli.</title>
        <authorList>
            <person name="Goh K.M."/>
            <person name="Chan K.-G."/>
            <person name="Yaakop A.S."/>
            <person name="Ee R."/>
            <person name="Gan H.M."/>
            <person name="Chan C.S."/>
        </authorList>
    </citation>
    <scope>NUCLEOTIDE SEQUENCE [LARGE SCALE GENOMIC DNA]</scope>
    <source>
        <strain evidence="2 3">P9</strain>
    </source>
</reference>
<dbReference type="AlphaFoldDB" id="A0A0C2V6K1"/>
<dbReference type="OrthoDB" id="9804099at2"/>
<accession>A0A0C2V6K1</accession>
<dbReference type="EMBL" id="JXRP01000019">
    <property type="protein sequence ID" value="KIL44592.1"/>
    <property type="molecule type" value="Genomic_DNA"/>
</dbReference>
<dbReference type="InterPro" id="IPR016571">
    <property type="entry name" value="Spore_coat_assembly_CotJB"/>
</dbReference>
<dbReference type="PIRSF" id="PIRSF010606">
    <property type="entry name" value="Spore_coat_CotJB"/>
    <property type="match status" value="1"/>
</dbReference>
<organism evidence="2 3">
    <name type="scientific">Jeotgalibacillus soli</name>
    <dbReference type="NCBI Taxonomy" id="889306"/>
    <lineage>
        <taxon>Bacteria</taxon>
        <taxon>Bacillati</taxon>
        <taxon>Bacillota</taxon>
        <taxon>Bacilli</taxon>
        <taxon>Bacillales</taxon>
        <taxon>Caryophanaceae</taxon>
        <taxon>Jeotgalibacillus</taxon>
    </lineage>
</organism>
<feature type="domain" description="Protein CotJB" evidence="1">
    <location>
        <begin position="11"/>
        <end position="86"/>
    </location>
</feature>
<dbReference type="Proteomes" id="UP000031938">
    <property type="component" value="Unassembled WGS sequence"/>
</dbReference>
<proteinExistence type="predicted"/>
<dbReference type="PATRIC" id="fig|889306.3.peg.3572"/>
<sequence length="87" mass="10449">MIKALPNEYYQQLEEIQAVDFVLMELTLYLDTHPADSHAIQQYNHFAHNSLLLKQKFEAKFGPLQQRSINQKNDFWMWKSGPWPWQI</sequence>
<evidence type="ECO:0000313" key="3">
    <source>
        <dbReference type="Proteomes" id="UP000031938"/>
    </source>
</evidence>
<dbReference type="InterPro" id="IPR024207">
    <property type="entry name" value="CotJB_dom"/>
</dbReference>
<dbReference type="Pfam" id="PF12652">
    <property type="entry name" value="CotJB"/>
    <property type="match status" value="1"/>
</dbReference>
<gene>
    <name evidence="2" type="ORF">KP78_35560</name>
</gene>
<dbReference type="STRING" id="889306.KP78_35560"/>
<comment type="caution">
    <text evidence="2">The sequence shown here is derived from an EMBL/GenBank/DDBJ whole genome shotgun (WGS) entry which is preliminary data.</text>
</comment>
<evidence type="ECO:0000313" key="2">
    <source>
        <dbReference type="EMBL" id="KIL44592.1"/>
    </source>
</evidence>
<name>A0A0C2V6K1_9BACL</name>
<protein>
    <recommendedName>
        <fullName evidence="1">Protein CotJB domain-containing protein</fullName>
    </recommendedName>
</protein>
<dbReference type="RefSeq" id="WP_041090504.1">
    <property type="nucleotide sequence ID" value="NZ_JXRP01000019.1"/>
</dbReference>